<dbReference type="RefSeq" id="WP_036005462.1">
    <property type="nucleotide sequence ID" value="NZ_CP053586.1"/>
</dbReference>
<dbReference type="EMBL" id="CP053586">
    <property type="protein sequence ID" value="WNZ23663.1"/>
    <property type="molecule type" value="Genomic_DNA"/>
</dbReference>
<dbReference type="AlphaFoldDB" id="A0AA96WE63"/>
<proteinExistence type="predicted"/>
<protein>
    <submittedName>
        <fullName evidence="1">Uncharacterized protein</fullName>
    </submittedName>
</protein>
<organism evidence="1">
    <name type="scientific">Leptolyngbya sp. NK1-12</name>
    <dbReference type="NCBI Taxonomy" id="2547451"/>
    <lineage>
        <taxon>Bacteria</taxon>
        <taxon>Bacillati</taxon>
        <taxon>Cyanobacteriota</taxon>
        <taxon>Cyanophyceae</taxon>
        <taxon>Leptolyngbyales</taxon>
        <taxon>Leptolyngbyaceae</taxon>
        <taxon>Leptolyngbya group</taxon>
        <taxon>Leptolyngbya</taxon>
    </lineage>
</organism>
<name>A0AA96WE63_9CYAN</name>
<accession>A0AA96WE63</accession>
<reference evidence="1" key="1">
    <citation type="submission" date="2020-05" db="EMBL/GenBank/DDBJ databases">
        <authorList>
            <person name="Zhu T."/>
            <person name="Keshari N."/>
            <person name="Lu X."/>
        </authorList>
    </citation>
    <scope>NUCLEOTIDE SEQUENCE</scope>
    <source>
        <strain evidence="1">NK1-12</strain>
    </source>
</reference>
<gene>
    <name evidence="1" type="ORF">HJG54_12895</name>
</gene>
<sequence length="67" mass="7759">MSLSSARFSETNLRIKLPKPDLRNITVLTRKLPNIPILPWNHYDSPWLESDDKLVEDQTPAEEPTDD</sequence>
<evidence type="ECO:0000313" key="1">
    <source>
        <dbReference type="EMBL" id="WNZ23663.1"/>
    </source>
</evidence>